<keyword evidence="1" id="KW-0472">Membrane</keyword>
<dbReference type="Proteomes" id="UP000249725">
    <property type="component" value="Unassembled WGS sequence"/>
</dbReference>
<keyword evidence="1" id="KW-0812">Transmembrane</keyword>
<dbReference type="GO" id="GO:0008237">
    <property type="term" value="F:metallopeptidase activity"/>
    <property type="evidence" value="ECO:0007669"/>
    <property type="project" value="UniProtKB-KW"/>
</dbReference>
<organism evidence="3 4">
    <name type="scientific">Phenylobacterium deserti</name>
    <dbReference type="NCBI Taxonomy" id="1914756"/>
    <lineage>
        <taxon>Bacteria</taxon>
        <taxon>Pseudomonadati</taxon>
        <taxon>Pseudomonadota</taxon>
        <taxon>Alphaproteobacteria</taxon>
        <taxon>Caulobacterales</taxon>
        <taxon>Caulobacteraceae</taxon>
        <taxon>Phenylobacterium</taxon>
    </lineage>
</organism>
<sequence length="250" mass="26909">MWKRASCDHETRRRDFPFYDGEPAALPAIRWLAALLVAAAAFATLIFLDGDWAGVFSQAAPMVLFACLMLTALRVMAGPRWHVLFRRPTGRDIAVGLGGAVLSLSCSGLVGMLLVTRISVAPNPAVADLSDLDAARLVLFVAASAPQILGEELITIIPFLALLTACFAKARCDRSLSVVVAWVGSAVLFALLHLPTYDWHVVQTLAVIGTARLALSVPYLVTKNIWASTFAHVLNDWTLFALAGLLSARL</sequence>
<feature type="transmembrane region" description="Helical" evidence="1">
    <location>
        <begin position="54"/>
        <end position="73"/>
    </location>
</feature>
<dbReference type="OrthoDB" id="2661755at2"/>
<dbReference type="RefSeq" id="WP_111514978.1">
    <property type="nucleotide sequence ID" value="NZ_QFYR01000002.1"/>
</dbReference>
<keyword evidence="3" id="KW-0645">Protease</keyword>
<feature type="domain" description="CAAX prenyl protease 2/Lysostaphin resistance protein A-like" evidence="2">
    <location>
        <begin position="137"/>
        <end position="237"/>
    </location>
</feature>
<feature type="transmembrane region" description="Helical" evidence="1">
    <location>
        <begin position="135"/>
        <end position="163"/>
    </location>
</feature>
<evidence type="ECO:0000313" key="4">
    <source>
        <dbReference type="Proteomes" id="UP000249725"/>
    </source>
</evidence>
<keyword evidence="4" id="KW-1185">Reference proteome</keyword>
<dbReference type="Pfam" id="PF02517">
    <property type="entry name" value="Rce1-like"/>
    <property type="match status" value="1"/>
</dbReference>
<dbReference type="EMBL" id="QFYR01000002">
    <property type="protein sequence ID" value="RAK52693.1"/>
    <property type="molecule type" value="Genomic_DNA"/>
</dbReference>
<keyword evidence="3" id="KW-0482">Metalloprotease</keyword>
<keyword evidence="3" id="KW-0378">Hydrolase</keyword>
<dbReference type="GO" id="GO:0004175">
    <property type="term" value="F:endopeptidase activity"/>
    <property type="evidence" value="ECO:0007669"/>
    <property type="project" value="UniProtKB-ARBA"/>
</dbReference>
<reference evidence="4" key="1">
    <citation type="submission" date="2018-05" db="EMBL/GenBank/DDBJ databases">
        <authorList>
            <person name="Li X."/>
        </authorList>
    </citation>
    <scope>NUCLEOTIDE SEQUENCE [LARGE SCALE GENOMIC DNA]</scope>
    <source>
        <strain evidence="4">YIM 73061</strain>
    </source>
</reference>
<name>A0A328ACZ5_9CAUL</name>
<evidence type="ECO:0000259" key="2">
    <source>
        <dbReference type="Pfam" id="PF02517"/>
    </source>
</evidence>
<feature type="transmembrane region" description="Helical" evidence="1">
    <location>
        <begin position="28"/>
        <end position="48"/>
    </location>
</feature>
<comment type="caution">
    <text evidence="3">The sequence shown here is derived from an EMBL/GenBank/DDBJ whole genome shotgun (WGS) entry which is preliminary data.</text>
</comment>
<dbReference type="InterPro" id="IPR003675">
    <property type="entry name" value="Rce1/LyrA-like_dom"/>
</dbReference>
<proteinExistence type="predicted"/>
<feature type="transmembrane region" description="Helical" evidence="1">
    <location>
        <begin position="175"/>
        <end position="194"/>
    </location>
</feature>
<dbReference type="AlphaFoldDB" id="A0A328ACZ5"/>
<feature type="transmembrane region" description="Helical" evidence="1">
    <location>
        <begin position="93"/>
        <end position="115"/>
    </location>
</feature>
<protein>
    <submittedName>
        <fullName evidence="3">CPBP family intramembrane metalloprotease</fullName>
    </submittedName>
</protein>
<dbReference type="GO" id="GO:0006508">
    <property type="term" value="P:proteolysis"/>
    <property type="evidence" value="ECO:0007669"/>
    <property type="project" value="UniProtKB-KW"/>
</dbReference>
<gene>
    <name evidence="3" type="ORF">DJ018_10885</name>
</gene>
<evidence type="ECO:0000313" key="3">
    <source>
        <dbReference type="EMBL" id="RAK52693.1"/>
    </source>
</evidence>
<evidence type="ECO:0000256" key="1">
    <source>
        <dbReference type="SAM" id="Phobius"/>
    </source>
</evidence>
<accession>A0A328ACZ5</accession>
<dbReference type="GO" id="GO:0080120">
    <property type="term" value="P:CAAX-box protein maturation"/>
    <property type="evidence" value="ECO:0007669"/>
    <property type="project" value="UniProtKB-ARBA"/>
</dbReference>
<keyword evidence="1" id="KW-1133">Transmembrane helix</keyword>